<protein>
    <submittedName>
        <fullName evidence="3">DUF3488 domain-containing transglutaminase family protein</fullName>
    </submittedName>
</protein>
<feature type="domain" description="Transglutaminase-like" evidence="2">
    <location>
        <begin position="416"/>
        <end position="487"/>
    </location>
</feature>
<dbReference type="EMBL" id="JACIVI010000001">
    <property type="protein sequence ID" value="MBB1160984.1"/>
    <property type="molecule type" value="Genomic_DNA"/>
</dbReference>
<proteinExistence type="predicted"/>
<dbReference type="SUPFAM" id="SSF54001">
    <property type="entry name" value="Cysteine proteinases"/>
    <property type="match status" value="1"/>
</dbReference>
<dbReference type="PANTHER" id="PTHR42736">
    <property type="entry name" value="PROTEIN-GLUTAMINE GAMMA-GLUTAMYLTRANSFERASE"/>
    <property type="match status" value="1"/>
</dbReference>
<accession>A0A839HSY5</accession>
<reference evidence="3 4" key="1">
    <citation type="submission" date="2020-08" db="EMBL/GenBank/DDBJ databases">
        <title>Aquariorum lacteus gen. nov., sp. nov., a new member of the family Comamonadaceae, isolated from freshwater aquarium.</title>
        <authorList>
            <person name="Chun S.-J."/>
        </authorList>
    </citation>
    <scope>NUCLEOTIDE SEQUENCE [LARGE SCALE GENOMIC DNA]</scope>
    <source>
        <strain evidence="3 4">SJAQ100</strain>
    </source>
</reference>
<dbReference type="InterPro" id="IPR021878">
    <property type="entry name" value="TgpA_N"/>
</dbReference>
<dbReference type="InterPro" id="IPR002931">
    <property type="entry name" value="Transglutaminase-like"/>
</dbReference>
<dbReference type="AlphaFoldDB" id="A0A839HSY5"/>
<keyword evidence="4" id="KW-1185">Reference proteome</keyword>
<dbReference type="SMART" id="SM00460">
    <property type="entry name" value="TGc"/>
    <property type="match status" value="1"/>
</dbReference>
<name>A0A839HSY5_9BURK</name>
<keyword evidence="1" id="KW-0472">Membrane</keyword>
<feature type="transmembrane region" description="Helical" evidence="1">
    <location>
        <begin position="109"/>
        <end position="127"/>
    </location>
</feature>
<dbReference type="Pfam" id="PF01841">
    <property type="entry name" value="Transglut_core"/>
    <property type="match status" value="1"/>
</dbReference>
<dbReference type="Proteomes" id="UP000586093">
    <property type="component" value="Unassembled WGS sequence"/>
</dbReference>
<feature type="transmembrane region" description="Helical" evidence="1">
    <location>
        <begin position="12"/>
        <end position="31"/>
    </location>
</feature>
<evidence type="ECO:0000259" key="2">
    <source>
        <dbReference type="SMART" id="SM00460"/>
    </source>
</evidence>
<feature type="transmembrane region" description="Helical" evidence="1">
    <location>
        <begin position="61"/>
        <end position="78"/>
    </location>
</feature>
<evidence type="ECO:0000313" key="4">
    <source>
        <dbReference type="Proteomes" id="UP000586093"/>
    </source>
</evidence>
<dbReference type="RefSeq" id="WP_182661406.1">
    <property type="nucleotide sequence ID" value="NZ_JACIVI010000001.1"/>
</dbReference>
<dbReference type="Gene3D" id="3.10.620.30">
    <property type="match status" value="1"/>
</dbReference>
<organism evidence="3 4">
    <name type="scientific">Aquariibacter albus</name>
    <dbReference type="NCBI Taxonomy" id="2759899"/>
    <lineage>
        <taxon>Bacteria</taxon>
        <taxon>Pseudomonadati</taxon>
        <taxon>Pseudomonadota</taxon>
        <taxon>Betaproteobacteria</taxon>
        <taxon>Burkholderiales</taxon>
        <taxon>Sphaerotilaceae</taxon>
        <taxon>Aquariibacter</taxon>
    </lineage>
</organism>
<feature type="transmembrane region" description="Helical" evidence="1">
    <location>
        <begin position="163"/>
        <end position="185"/>
    </location>
</feature>
<dbReference type="Pfam" id="PF11992">
    <property type="entry name" value="TgpA_N"/>
    <property type="match status" value="1"/>
</dbReference>
<dbReference type="PANTHER" id="PTHR42736:SF1">
    <property type="entry name" value="PROTEIN-GLUTAMINE GAMMA-GLUTAMYLTRANSFERASE"/>
    <property type="match status" value="1"/>
</dbReference>
<evidence type="ECO:0000256" key="1">
    <source>
        <dbReference type="SAM" id="Phobius"/>
    </source>
</evidence>
<gene>
    <name evidence="3" type="ORF">H4F90_03195</name>
</gene>
<sequence>MLSPRGTGRPREVRDTLFLLAVLGFTVAPHLPGQPAWTTVLVLGVLAWRAQLALRGSALPGRGLLLGLLLLALGLSLWSHGSLVGRAAGHTLLVVLVALKTLELRARRDALVVFFLGFFLVLAQFLGSQSPGTALAAVLSVWGLLTALVLASLPAGKPPLREAAGLAGSLLLLALPPMLLLFTLLPRPQPFWPGAGQARTGLSDSLAWGDVGQLALDPQPVMRLRLPPGQVLPPEARYFRGPVLAQFDGQRWTVLRPGFPRALQPPANLRPEGQPIEYSVQVEPTRLPVLPLPELSGDLRGAAPELAEARREDDLHWSLDAPLHRRLSLQARLWPQFRHGPVEPVLGLQDYLELPPGHNPRLLGLAAAMRRDPRLQQAGARTLADAVLQQLREGGYRYTLAPGPMGEPRDAIDRFWFERKAGFCEHYAAAFVVLMRAFDVPARLVTGYQGADWEAGEGVWIVRQRHAHAWAEIWQAGEGWLRIDPTQAVAPDRLQDGPPPAEAAAWLRWLPGGLGARWQRGWQAFEQDWHEQVLQAGSAAARAERSTSWPVRAGLGLALLGLLGGLVWRLAPRPRPDPWPACWARLGRCAQRALGPGPQPASPLALARALKERHGARAADAAAALDALARWRWRPEEPGHGQPRVLRALARQAEAALRRLPPPTH</sequence>
<keyword evidence="1" id="KW-0812">Transmembrane</keyword>
<feature type="transmembrane region" description="Helical" evidence="1">
    <location>
        <begin position="133"/>
        <end position="151"/>
    </location>
</feature>
<evidence type="ECO:0000313" key="3">
    <source>
        <dbReference type="EMBL" id="MBB1160984.1"/>
    </source>
</evidence>
<dbReference type="InterPro" id="IPR052901">
    <property type="entry name" value="Bact_TGase-like"/>
</dbReference>
<keyword evidence="1" id="KW-1133">Transmembrane helix</keyword>
<dbReference type="InterPro" id="IPR038765">
    <property type="entry name" value="Papain-like_cys_pep_sf"/>
</dbReference>
<comment type="caution">
    <text evidence="3">The sequence shown here is derived from an EMBL/GenBank/DDBJ whole genome shotgun (WGS) entry which is preliminary data.</text>
</comment>